<dbReference type="CDD" id="cd00125">
    <property type="entry name" value="PLA2c"/>
    <property type="match status" value="1"/>
</dbReference>
<dbReference type="InterPro" id="IPR036444">
    <property type="entry name" value="PLipase_A2_dom_sf"/>
</dbReference>
<keyword evidence="5" id="KW-0106">Calcium</keyword>
<evidence type="ECO:0000256" key="4">
    <source>
        <dbReference type="PIRSR" id="PIRSR601211-1"/>
    </source>
</evidence>
<feature type="chain" id="PRO_5012398158" evidence="9">
    <location>
        <begin position="20"/>
        <end position="897"/>
    </location>
</feature>
<dbReference type="GO" id="GO:0047498">
    <property type="term" value="F:calcium-dependent phospholipase A2 activity"/>
    <property type="evidence" value="ECO:0007669"/>
    <property type="project" value="TreeGrafter"/>
</dbReference>
<feature type="signal peptide" evidence="9">
    <location>
        <begin position="1"/>
        <end position="19"/>
    </location>
</feature>
<evidence type="ECO:0000313" key="11">
    <source>
        <dbReference type="EMBL" id="OXA51246.1"/>
    </source>
</evidence>
<feature type="disulfide bond" evidence="6">
    <location>
        <begin position="72"/>
        <end position="156"/>
    </location>
</feature>
<evidence type="ECO:0000256" key="7">
    <source>
        <dbReference type="RuleBase" id="RU003654"/>
    </source>
</evidence>
<reference evidence="11 12" key="1">
    <citation type="submission" date="2015-12" db="EMBL/GenBank/DDBJ databases">
        <title>The genome of Folsomia candida.</title>
        <authorList>
            <person name="Faddeeva A."/>
            <person name="Derks M.F."/>
            <person name="Anvar Y."/>
            <person name="Smit S."/>
            <person name="Van Straalen N."/>
            <person name="Roelofs D."/>
        </authorList>
    </citation>
    <scope>NUCLEOTIDE SEQUENCE [LARGE SCALE GENOMIC DNA]</scope>
    <source>
        <strain evidence="11 12">VU population</strain>
        <tissue evidence="11">Whole body</tissue>
    </source>
</reference>
<comment type="caution">
    <text evidence="11">The sequence shown here is derived from an EMBL/GenBank/DDBJ whole genome shotgun (WGS) entry which is preliminary data.</text>
</comment>
<keyword evidence="12" id="KW-1185">Reference proteome</keyword>
<feature type="binding site" evidence="5">
    <location>
        <position position="56"/>
    </location>
    <ligand>
        <name>Ca(2+)</name>
        <dbReference type="ChEBI" id="CHEBI:29108"/>
    </ligand>
</feature>
<evidence type="ECO:0000256" key="3">
    <source>
        <dbReference type="ARBA" id="ARBA00023157"/>
    </source>
</evidence>
<dbReference type="GO" id="GO:0005576">
    <property type="term" value="C:extracellular region"/>
    <property type="evidence" value="ECO:0007669"/>
    <property type="project" value="UniProtKB-SubCell"/>
</dbReference>
<feature type="domain" description="Phospholipase A2-like central" evidence="10">
    <location>
        <begin position="27"/>
        <end position="170"/>
    </location>
</feature>
<evidence type="ECO:0000313" key="12">
    <source>
        <dbReference type="Proteomes" id="UP000198287"/>
    </source>
</evidence>
<evidence type="ECO:0000256" key="6">
    <source>
        <dbReference type="PIRSR" id="PIRSR601211-3"/>
    </source>
</evidence>
<protein>
    <submittedName>
        <fullName evidence="11">Phospholipase A2</fullName>
    </submittedName>
</protein>
<dbReference type="PANTHER" id="PTHR11716:SF101">
    <property type="entry name" value="BASIC PHOSPHOLIPASE A2 PA-11-LIKE"/>
    <property type="match status" value="1"/>
</dbReference>
<keyword evidence="3 6" id="KW-1015">Disulfide bond</keyword>
<evidence type="ECO:0000256" key="8">
    <source>
        <dbReference type="SAM" id="MobiDB-lite"/>
    </source>
</evidence>
<evidence type="ECO:0000256" key="9">
    <source>
        <dbReference type="SAM" id="SignalP"/>
    </source>
</evidence>
<keyword evidence="9" id="KW-0732">Signal</keyword>
<feature type="disulfide bond" evidence="6">
    <location>
        <begin position="109"/>
        <end position="142"/>
    </location>
</feature>
<dbReference type="InterPro" id="IPR001211">
    <property type="entry name" value="PLA2"/>
</dbReference>
<dbReference type="Gene3D" id="1.20.90.10">
    <property type="entry name" value="Phospholipase A2 domain"/>
    <property type="match status" value="1"/>
</dbReference>
<comment type="subcellular location">
    <subcellularLocation>
        <location evidence="1">Secreted</location>
    </subcellularLocation>
</comment>
<dbReference type="GO" id="GO:0016042">
    <property type="term" value="P:lipid catabolic process"/>
    <property type="evidence" value="ECO:0007669"/>
    <property type="project" value="InterPro"/>
</dbReference>
<dbReference type="SMART" id="SM00085">
    <property type="entry name" value="PA2c"/>
    <property type="match status" value="1"/>
</dbReference>
<feature type="disulfide bond" evidence="6">
    <location>
        <begin position="135"/>
        <end position="147"/>
    </location>
</feature>
<dbReference type="Pfam" id="PF00068">
    <property type="entry name" value="Phospholip_A2_1"/>
    <property type="match status" value="1"/>
</dbReference>
<feature type="compositionally biased region" description="Acidic residues" evidence="8">
    <location>
        <begin position="868"/>
        <end position="883"/>
    </location>
</feature>
<name>A0A226E425_FOLCA</name>
<dbReference type="GO" id="GO:0006644">
    <property type="term" value="P:phospholipid metabolic process"/>
    <property type="evidence" value="ECO:0007669"/>
    <property type="project" value="InterPro"/>
</dbReference>
<sequence>MSPVVLLISVLFIFVPILANRHLSKRGVLELGLLIETHTHHPATKFIDYGNWCGLGGDRAWDGSVKDGCDSCCKNHDDCYSQLLYRTREFHFIHLKAPRRGLNLLSRACRPHTDGYSILPAVATRSSEYHPTLSCSLEKRFCSRRACICDILLVYCLQKLDQCSPAERQDFIMVYPSPFSILENSNTSSLQYLVDSSEEDEDGFLDTSSLRGISLSGSEIGVGNSGPIIGTSATTITPPLPMPQTVTWKQPDLVGPVFMRQRHRASSVMSPSSSSSLSPPAPPLSVHNFTYPLGPGPPQPERSILATLTIDQDITKQFSSLFTTSSWETLFPVDDVSKHYRDLVLEKLRGKLSRGEYLADPRVHDVLLLIRYQPTKLMCEIIVVILLAMINSDMKMVLDAIDRLKKWLCNPQICQKDGQNTLYLHVAYIIHALEVELLTGGGKDREGKKPALAKVGFDERKNWGMALRNKMSLLIWKVEHLLRPRKDWEDEVAYPPAEEFGDVEWLLELTQLLREKRINGPFPNVVSKMEKDYINQAVRLEPRNPFVKLGLLQMISDKKKGQSASLSPEFDKSCRNLINRFSCSCVLRIQIAKFYIGRGRNRETAMEYVRYAIKCNPNHPEANLLAAKYLTGCRDDSKARLNFKTRETYYRTAMISDPTNYIATIEYFCNALGSRKAITETMALQSLFEDPSSAGGGAEGDGVALTTSLPESTATPTIPENLTRGGHVYSTGLGALIASYRNRCTGVLDDILSASYFPAWPDEAKSKIQFLQVLNFYASEEFGEALENLLHIYKKNFVTSMIHSLDDYCHKYKWDTKLNFATFKRWLIQEYDDILEMEREDKIELQQSQAEVNASEEDNDADAKNEPELSEDYEDINDNSESDDDIKEMLAYLLQIL</sequence>
<evidence type="ECO:0000256" key="1">
    <source>
        <dbReference type="ARBA" id="ARBA00004613"/>
    </source>
</evidence>
<gene>
    <name evidence="11" type="ORF">Fcan01_13938</name>
</gene>
<dbReference type="EMBL" id="LNIX01000008">
    <property type="protein sequence ID" value="OXA51246.1"/>
    <property type="molecule type" value="Genomic_DNA"/>
</dbReference>
<feature type="region of interest" description="Disordered" evidence="8">
    <location>
        <begin position="846"/>
        <end position="883"/>
    </location>
</feature>
<feature type="active site" evidence="4">
    <location>
        <position position="76"/>
    </location>
</feature>
<dbReference type="SUPFAM" id="SSF48619">
    <property type="entry name" value="Phospholipase A2, PLA2"/>
    <property type="match status" value="1"/>
</dbReference>
<dbReference type="InterPro" id="IPR033113">
    <property type="entry name" value="PLA2_histidine"/>
</dbReference>
<evidence type="ECO:0000256" key="5">
    <source>
        <dbReference type="PIRSR" id="PIRSR601211-2"/>
    </source>
</evidence>
<organism evidence="11 12">
    <name type="scientific">Folsomia candida</name>
    <name type="common">Springtail</name>
    <dbReference type="NCBI Taxonomy" id="158441"/>
    <lineage>
        <taxon>Eukaryota</taxon>
        <taxon>Metazoa</taxon>
        <taxon>Ecdysozoa</taxon>
        <taxon>Arthropoda</taxon>
        <taxon>Hexapoda</taxon>
        <taxon>Collembola</taxon>
        <taxon>Entomobryomorpha</taxon>
        <taxon>Isotomoidea</taxon>
        <taxon>Isotomidae</taxon>
        <taxon>Proisotominae</taxon>
        <taxon>Folsomia</taxon>
    </lineage>
</organism>
<dbReference type="GO" id="GO:0050482">
    <property type="term" value="P:arachidonate secretion"/>
    <property type="evidence" value="ECO:0007669"/>
    <property type="project" value="InterPro"/>
</dbReference>
<comment type="similarity">
    <text evidence="7">Belongs to the phospholipase A2 family.</text>
</comment>
<comment type="cofactor">
    <cofactor evidence="5">
        <name>Ca(2+)</name>
        <dbReference type="ChEBI" id="CHEBI:29108"/>
    </cofactor>
    <text evidence="5">Binds 1 Ca(2+) ion per subunit.</text>
</comment>
<feature type="binding site" evidence="5">
    <location>
        <position position="77"/>
    </location>
    <ligand>
        <name>Ca(2+)</name>
        <dbReference type="ChEBI" id="CHEBI:29108"/>
    </ligand>
</feature>
<dbReference type="OrthoDB" id="5841574at2759"/>
<dbReference type="Proteomes" id="UP000198287">
    <property type="component" value="Unassembled WGS sequence"/>
</dbReference>
<dbReference type="PANTHER" id="PTHR11716">
    <property type="entry name" value="PHOSPHOLIPASE A2 FAMILY MEMBER"/>
    <property type="match status" value="1"/>
</dbReference>
<keyword evidence="2" id="KW-0964">Secreted</keyword>
<accession>A0A226E425</accession>
<dbReference type="GO" id="GO:0005509">
    <property type="term" value="F:calcium ion binding"/>
    <property type="evidence" value="ECO:0007669"/>
    <property type="project" value="InterPro"/>
</dbReference>
<evidence type="ECO:0000259" key="10">
    <source>
        <dbReference type="SMART" id="SM00085"/>
    </source>
</evidence>
<dbReference type="GO" id="GO:0005543">
    <property type="term" value="F:phospholipid binding"/>
    <property type="evidence" value="ECO:0007669"/>
    <property type="project" value="TreeGrafter"/>
</dbReference>
<dbReference type="AlphaFoldDB" id="A0A226E425"/>
<feature type="binding site" evidence="5">
    <location>
        <position position="54"/>
    </location>
    <ligand>
        <name>Ca(2+)</name>
        <dbReference type="ChEBI" id="CHEBI:29108"/>
    </ligand>
</feature>
<dbReference type="PROSITE" id="PS00118">
    <property type="entry name" value="PA2_HIS"/>
    <property type="match status" value="1"/>
</dbReference>
<dbReference type="InterPro" id="IPR016090">
    <property type="entry name" value="PLA2-like_dom"/>
</dbReference>
<feature type="disulfide bond" evidence="6">
    <location>
        <begin position="79"/>
        <end position="149"/>
    </location>
</feature>
<feature type="disulfide bond" evidence="6">
    <location>
        <begin position="53"/>
        <end position="73"/>
    </location>
</feature>
<keyword evidence="5" id="KW-0479">Metal-binding</keyword>
<proteinExistence type="inferred from homology"/>
<feature type="active site" evidence="4">
    <location>
        <position position="150"/>
    </location>
</feature>
<evidence type="ECO:0000256" key="2">
    <source>
        <dbReference type="ARBA" id="ARBA00022525"/>
    </source>
</evidence>